<dbReference type="InterPro" id="IPR016454">
    <property type="entry name" value="Cysteine_dSase"/>
</dbReference>
<dbReference type="GO" id="GO:0046872">
    <property type="term" value="F:metal ion binding"/>
    <property type="evidence" value="ECO:0007669"/>
    <property type="project" value="UniProtKB-KW"/>
</dbReference>
<dbReference type="PANTHER" id="PTHR11601:SF50">
    <property type="entry name" value="CYSTEINE DESULFURASE ISCS 2-RELATED"/>
    <property type="match status" value="1"/>
</dbReference>
<keyword evidence="3" id="KW-0479">Metal-binding</keyword>
<dbReference type="InterPro" id="IPR000192">
    <property type="entry name" value="Aminotrans_V_dom"/>
</dbReference>
<dbReference type="InterPro" id="IPR015422">
    <property type="entry name" value="PyrdxlP-dep_Trfase_small"/>
</dbReference>
<comment type="cofactor">
    <cofactor evidence="1 7">
        <name>pyridoxal 5'-phosphate</name>
        <dbReference type="ChEBI" id="CHEBI:597326"/>
    </cofactor>
</comment>
<dbReference type="EMBL" id="LS992241">
    <property type="protein sequence ID" value="SYX82548.1"/>
    <property type="molecule type" value="Genomic_DNA"/>
</dbReference>
<dbReference type="SUPFAM" id="SSF53383">
    <property type="entry name" value="PLP-dependent transferases"/>
    <property type="match status" value="1"/>
</dbReference>
<organism evidence="10 11">
    <name type="scientific">Paenibacillus alvei</name>
    <name type="common">Bacillus alvei</name>
    <dbReference type="NCBI Taxonomy" id="44250"/>
    <lineage>
        <taxon>Bacteria</taxon>
        <taxon>Bacillati</taxon>
        <taxon>Bacillota</taxon>
        <taxon>Bacilli</taxon>
        <taxon>Bacillales</taxon>
        <taxon>Paenibacillaceae</taxon>
        <taxon>Paenibacillus</taxon>
    </lineage>
</organism>
<sequence>MRLDPILIFFVVTRRECGERSSVVFRSLCIDSPHPDVIRTVAEVMGQVYANPSSIHGAGGQAEQLIRRSREVIARALQVEPEEILFTSGATESNNIAIFGIAKAYQAAGKPIHMIVSEVEHASVYKCVQQLEQEGIEVTYLPVDENGRVRPDEVEAAIRPHTVLVSIMHVNNEMGAIQPIGEVGDMLRRYPKVTFHVDGVQGLGKVPVHLAEWGVDLYSLSGHKIQGPRGAGVLVKRKQVALKPLMYGGSQEGELRPGTENVPCIVGLAKAVRLAVEGQSERYDKLVRLRQFVLEHLSQMKPLVVNSPAVPYGAPHIINVSYPGMKSEVVVHALEQRGIIVSTQSACSSKLHKPSRVLLAMTHNSQVAASGIRISLDANCSEDELKRLVQSFKEMTEQLKSLVQR</sequence>
<dbReference type="Pfam" id="PF00266">
    <property type="entry name" value="Aminotran_5"/>
    <property type="match status" value="1"/>
</dbReference>
<dbReference type="EC" id="2.8.1.7" evidence="10"/>
<dbReference type="Gene3D" id="3.90.1150.10">
    <property type="entry name" value="Aspartate Aminotransferase, domain 1"/>
    <property type="match status" value="1"/>
</dbReference>
<keyword evidence="10" id="KW-0808">Transferase</keyword>
<keyword evidence="8" id="KW-0175">Coiled coil</keyword>
<evidence type="ECO:0000256" key="8">
    <source>
        <dbReference type="SAM" id="Coils"/>
    </source>
</evidence>
<keyword evidence="5" id="KW-0408">Iron</keyword>
<evidence type="ECO:0000259" key="9">
    <source>
        <dbReference type="Pfam" id="PF00266"/>
    </source>
</evidence>
<evidence type="ECO:0000256" key="1">
    <source>
        <dbReference type="ARBA" id="ARBA00001933"/>
    </source>
</evidence>
<dbReference type="GO" id="GO:0051536">
    <property type="term" value="F:iron-sulfur cluster binding"/>
    <property type="evidence" value="ECO:0007669"/>
    <property type="project" value="UniProtKB-KW"/>
</dbReference>
<keyword evidence="4" id="KW-0663">Pyridoxal phosphate</keyword>
<evidence type="ECO:0000256" key="5">
    <source>
        <dbReference type="ARBA" id="ARBA00023004"/>
    </source>
</evidence>
<evidence type="ECO:0000256" key="7">
    <source>
        <dbReference type="RuleBase" id="RU004504"/>
    </source>
</evidence>
<evidence type="ECO:0000256" key="4">
    <source>
        <dbReference type="ARBA" id="ARBA00022898"/>
    </source>
</evidence>
<dbReference type="GO" id="GO:0031071">
    <property type="term" value="F:cysteine desulfurase activity"/>
    <property type="evidence" value="ECO:0007669"/>
    <property type="project" value="UniProtKB-EC"/>
</dbReference>
<gene>
    <name evidence="10" type="primary">iscSB</name>
    <name evidence="10" type="ORF">PBLR_10970</name>
</gene>
<evidence type="ECO:0000256" key="6">
    <source>
        <dbReference type="ARBA" id="ARBA00023014"/>
    </source>
</evidence>
<dbReference type="Proteomes" id="UP000304148">
    <property type="component" value="Chromosome"/>
</dbReference>
<accession>A0A383R6I8</accession>
<reference evidence="11" key="1">
    <citation type="submission" date="2018-08" db="EMBL/GenBank/DDBJ databases">
        <authorList>
            <person name="Chevrot R."/>
        </authorList>
    </citation>
    <scope>NUCLEOTIDE SEQUENCE [LARGE SCALE GENOMIC DNA]</scope>
</reference>
<dbReference type="PROSITE" id="PS00595">
    <property type="entry name" value="AA_TRANSFER_CLASS_5"/>
    <property type="match status" value="1"/>
</dbReference>
<dbReference type="PIRSF" id="PIRSF005572">
    <property type="entry name" value="NifS"/>
    <property type="match status" value="1"/>
</dbReference>
<evidence type="ECO:0000313" key="10">
    <source>
        <dbReference type="EMBL" id="SYX82548.1"/>
    </source>
</evidence>
<dbReference type="FunFam" id="3.40.640.10:FF:000084">
    <property type="entry name" value="IscS-like cysteine desulfurase"/>
    <property type="match status" value="1"/>
</dbReference>
<comment type="similarity">
    <text evidence="2">Belongs to the class-V pyridoxal-phosphate-dependent aminotransferase family. NifS/IscS subfamily.</text>
</comment>
<dbReference type="AlphaFoldDB" id="A0A383R6I8"/>
<evidence type="ECO:0000256" key="2">
    <source>
        <dbReference type="ARBA" id="ARBA00006490"/>
    </source>
</evidence>
<dbReference type="Gene3D" id="3.40.640.10">
    <property type="entry name" value="Type I PLP-dependent aspartate aminotransferase-like (Major domain)"/>
    <property type="match status" value="1"/>
</dbReference>
<protein>
    <submittedName>
        <fullName evidence="10">Cysteine desulfurase</fullName>
        <ecNumber evidence="10">2.8.1.7</ecNumber>
    </submittedName>
</protein>
<evidence type="ECO:0000256" key="3">
    <source>
        <dbReference type="ARBA" id="ARBA00022723"/>
    </source>
</evidence>
<feature type="coiled-coil region" evidence="8">
    <location>
        <begin position="378"/>
        <end position="405"/>
    </location>
</feature>
<dbReference type="Gene3D" id="1.10.260.50">
    <property type="match status" value="1"/>
</dbReference>
<proteinExistence type="inferred from homology"/>
<dbReference type="PANTHER" id="PTHR11601">
    <property type="entry name" value="CYSTEINE DESULFURYLASE FAMILY MEMBER"/>
    <property type="match status" value="1"/>
</dbReference>
<dbReference type="InterPro" id="IPR015424">
    <property type="entry name" value="PyrdxlP-dep_Trfase"/>
</dbReference>
<evidence type="ECO:0000313" key="11">
    <source>
        <dbReference type="Proteomes" id="UP000304148"/>
    </source>
</evidence>
<keyword evidence="6" id="KW-0411">Iron-sulfur</keyword>
<feature type="domain" description="Aminotransferase class V" evidence="9">
    <location>
        <begin position="35"/>
        <end position="388"/>
    </location>
</feature>
<dbReference type="InterPro" id="IPR020578">
    <property type="entry name" value="Aminotrans_V_PyrdxlP_BS"/>
</dbReference>
<dbReference type="InterPro" id="IPR015421">
    <property type="entry name" value="PyrdxlP-dep_Trfase_major"/>
</dbReference>
<name>A0A383R6I8_PAEAL</name>